<evidence type="ECO:0000313" key="5">
    <source>
        <dbReference type="Proteomes" id="UP000321104"/>
    </source>
</evidence>
<sequence>MCLQYDGGWSSVAMVSRYAKLMPDVYRDEIIRWWREGPEGLEWPEGEPSPSGWVSVQNEQAASSPPQEDKTLLLARALLVAQEIIERQYEKIISLERAQK</sequence>
<dbReference type="EMBL" id="BJXQ01000039">
    <property type="protein sequence ID" value="GEN04904.1"/>
    <property type="molecule type" value="Genomic_DNA"/>
</dbReference>
<dbReference type="Proteomes" id="UP000321104">
    <property type="component" value="Unassembled WGS sequence"/>
</dbReference>
<reference evidence="2 5" key="3">
    <citation type="submission" date="2019-07" db="EMBL/GenBank/DDBJ databases">
        <title>Whole genome shotgun sequence of Acetobacter indonesiensis NBRC 16471.</title>
        <authorList>
            <person name="Hosoyama A."/>
            <person name="Uohara A."/>
            <person name="Ohji S."/>
            <person name="Ichikawa N."/>
        </authorList>
    </citation>
    <scope>NUCLEOTIDE SEQUENCE [LARGE SCALE GENOMIC DNA]</scope>
    <source>
        <strain evidence="2 5">NBRC 16471</strain>
    </source>
</reference>
<protein>
    <submittedName>
        <fullName evidence="3">Uncharacterized protein</fullName>
    </submittedName>
</protein>
<evidence type="ECO:0000313" key="3">
    <source>
        <dbReference type="EMBL" id="OUI89888.1"/>
    </source>
</evidence>
<comment type="caution">
    <text evidence="3">The sequence shown here is derived from an EMBL/GenBank/DDBJ whole genome shotgun (WGS) entry which is preliminary data.</text>
</comment>
<evidence type="ECO:0000313" key="4">
    <source>
        <dbReference type="Proteomes" id="UP000194641"/>
    </source>
</evidence>
<evidence type="ECO:0000313" key="2">
    <source>
        <dbReference type="EMBL" id="GEN04904.1"/>
    </source>
</evidence>
<dbReference type="EMBL" id="JOPA01000066">
    <property type="protein sequence ID" value="OUI89888.1"/>
    <property type="molecule type" value="Genomic_DNA"/>
</dbReference>
<feature type="compositionally biased region" description="Low complexity" evidence="1">
    <location>
        <begin position="44"/>
        <end position="53"/>
    </location>
</feature>
<evidence type="ECO:0000256" key="1">
    <source>
        <dbReference type="SAM" id="MobiDB-lite"/>
    </source>
</evidence>
<dbReference type="AlphaFoldDB" id="A0A252AJS4"/>
<gene>
    <name evidence="2" type="ORF">AIN02nite_29290</name>
    <name evidence="3" type="ORF">HK17_15240</name>
</gene>
<feature type="compositionally biased region" description="Polar residues" evidence="1">
    <location>
        <begin position="54"/>
        <end position="66"/>
    </location>
</feature>
<proteinExistence type="predicted"/>
<feature type="region of interest" description="Disordered" evidence="1">
    <location>
        <begin position="44"/>
        <end position="67"/>
    </location>
</feature>
<accession>A0A252AJS4</accession>
<reference evidence="3" key="1">
    <citation type="submission" date="2014-06" db="EMBL/GenBank/DDBJ databases">
        <authorList>
            <person name="Ju J."/>
            <person name="Zhang J."/>
        </authorList>
    </citation>
    <scope>NUCLEOTIDE SEQUENCE [LARGE SCALE GENOMIC DNA]</scope>
    <source>
        <strain evidence="3">DmL_051</strain>
    </source>
</reference>
<dbReference type="Proteomes" id="UP000194641">
    <property type="component" value="Unassembled WGS sequence"/>
</dbReference>
<organism evidence="3 4">
    <name type="scientific">Acetobacter indonesiensis</name>
    <dbReference type="NCBI Taxonomy" id="104101"/>
    <lineage>
        <taxon>Bacteria</taxon>
        <taxon>Pseudomonadati</taxon>
        <taxon>Pseudomonadota</taxon>
        <taxon>Alphaproteobacteria</taxon>
        <taxon>Acetobacterales</taxon>
        <taxon>Acetobacteraceae</taxon>
        <taxon>Acetobacter</taxon>
    </lineage>
</organism>
<name>A0A252AJS4_9PROT</name>
<reference evidence="4" key="2">
    <citation type="submission" date="2014-06" db="EMBL/GenBank/DDBJ databases">
        <authorList>
            <person name="Winans N.J."/>
            <person name="Newell P.D."/>
            <person name="Douglas A.E."/>
        </authorList>
    </citation>
    <scope>NUCLEOTIDE SEQUENCE [LARGE SCALE GENOMIC DNA]</scope>
</reference>